<dbReference type="InterPro" id="IPR029018">
    <property type="entry name" value="Hex-like_dom2"/>
</dbReference>
<evidence type="ECO:0000313" key="5">
    <source>
        <dbReference type="Proteomes" id="UP000198742"/>
    </source>
</evidence>
<sequence>MRARRGLQVGVVLLVLAALGAGIALGISSALGIRVEPKQVPIEELVAAPPRDAVAPPRLIDVVAPDGVRMDAALAELGEATSGETDGTATLRVSYDDEALPGDGQGDGQGDDSYRLSGTDERIRITAGSEAGAVRGVYDLAQKARAQRPLAEGRGLVTSALPFRMVDLGAAGVDPDPEQWRGGTDYSHYSRAFEDVFLDEAPYIDRAALAEARESVLAYAHHVLAQGYNAVAVPGFLDLVTFDAIPEIYADDPAYAARARAVRDAFGPIYAELDDLGLDVYLRTDMLILSEPLERYLTDEFDLDTEDPGLWKVYEAALDEIYAELPQLSGVVLRIGEGGGIYNSPGIDYYSEISVTTPKAVQAMLGAFTDQAERADKDVVFRTWSVGVGAVGDMHTNPESYDEILAGIDSPRLVVSTKYSLGDFYSWLPLNDTLEQGDQRRIVELQSRREFESFGAVPDDLGVLHQMALQHFIAANPHVEGIWTWTQDGGPWRAGPRSLLLTTGFWQLYDLNSETAARLARDPDADPAELTADWVRRWFSTDPDTVAAITQAMSYSREAVTHGQYVPQFAQVRAFALGLEPPPQMLLFEWDILTGDSAVLDVLYAIARDHGGTDGLDGVTAAIDDGQHAVDLAATMRDLVAGTDATTYSDPVMREQLLSSLDYQVDLHALLGAYREMTLRHALWLDTGEGREVWESARERFDAAATEHESRYGDDLALPAYNLTAARIGEERAARDLPMAWLARGGLVALLLALGLTRTGRTMVRTAVTPWREPGPTNRWLVVAIPLVAVAWSRLVLTWFLAPSHLLLVGIGWAVLALVVGASLLWTRSWHVAVAVGGAVTIRSLLLLAVLAWRGPGGYWFAFWTEPATRSAYVVVSFVLAGWVLAALLWALAAHVGRRRATAAVLHTVALTLLGVGSLLQLVGLEDALTVWNDQMALLPWGMARILGITTFLGIPTALPSFVLGAAGVLLLVAAALGLPMRRPAAVPTRTSSR</sequence>
<dbReference type="GO" id="GO:0005975">
    <property type="term" value="P:carbohydrate metabolic process"/>
    <property type="evidence" value="ECO:0007669"/>
    <property type="project" value="UniProtKB-ARBA"/>
</dbReference>
<keyword evidence="3" id="KW-0812">Transmembrane</keyword>
<protein>
    <recommendedName>
        <fullName evidence="6">Glycosyl hydrolase family 67 C-terminus</fullName>
    </recommendedName>
</protein>
<accession>A0A1H4L6R9</accession>
<dbReference type="EMBL" id="FNRT01000002">
    <property type="protein sequence ID" value="SEB66403.1"/>
    <property type="molecule type" value="Genomic_DNA"/>
</dbReference>
<feature type="transmembrane region" description="Helical" evidence="3">
    <location>
        <begin position="741"/>
        <end position="759"/>
    </location>
</feature>
<keyword evidence="3" id="KW-1133">Transmembrane helix</keyword>
<feature type="transmembrane region" description="Helical" evidence="3">
    <location>
        <begin position="873"/>
        <end position="892"/>
    </location>
</feature>
<feature type="transmembrane region" description="Helical" evidence="3">
    <location>
        <begin position="780"/>
        <end position="800"/>
    </location>
</feature>
<evidence type="ECO:0008006" key="6">
    <source>
        <dbReference type="Google" id="ProtNLM"/>
    </source>
</evidence>
<evidence type="ECO:0000313" key="4">
    <source>
        <dbReference type="EMBL" id="SEB66403.1"/>
    </source>
</evidence>
<reference evidence="5" key="1">
    <citation type="submission" date="2016-10" db="EMBL/GenBank/DDBJ databases">
        <authorList>
            <person name="Varghese N."/>
            <person name="Submissions S."/>
        </authorList>
    </citation>
    <scope>NUCLEOTIDE SEQUENCE [LARGE SCALE GENOMIC DNA]</scope>
    <source>
        <strain evidence="5">DSM 22017</strain>
    </source>
</reference>
<keyword evidence="3" id="KW-0472">Membrane</keyword>
<evidence type="ECO:0000256" key="1">
    <source>
        <dbReference type="ARBA" id="ARBA00022801"/>
    </source>
</evidence>
<feature type="transmembrane region" description="Helical" evidence="3">
    <location>
        <begin position="904"/>
        <end position="924"/>
    </location>
</feature>
<dbReference type="SUPFAM" id="SSF55545">
    <property type="entry name" value="beta-N-acetylhexosaminidase-like domain"/>
    <property type="match status" value="1"/>
</dbReference>
<feature type="transmembrane region" description="Helical" evidence="3">
    <location>
        <begin position="806"/>
        <end position="825"/>
    </location>
</feature>
<evidence type="ECO:0000256" key="3">
    <source>
        <dbReference type="SAM" id="Phobius"/>
    </source>
</evidence>
<dbReference type="Proteomes" id="UP000198742">
    <property type="component" value="Unassembled WGS sequence"/>
</dbReference>
<proteinExistence type="predicted"/>
<evidence type="ECO:0000256" key="2">
    <source>
        <dbReference type="SAM" id="MobiDB-lite"/>
    </source>
</evidence>
<dbReference type="STRING" id="402596.SAMN04489844_0794"/>
<gene>
    <name evidence="4" type="ORF">SAMN04489844_0794</name>
</gene>
<organism evidence="4 5">
    <name type="scientific">Nocardioides exalbidus</name>
    <dbReference type="NCBI Taxonomy" id="402596"/>
    <lineage>
        <taxon>Bacteria</taxon>
        <taxon>Bacillati</taxon>
        <taxon>Actinomycetota</taxon>
        <taxon>Actinomycetes</taxon>
        <taxon>Propionibacteriales</taxon>
        <taxon>Nocardioidaceae</taxon>
        <taxon>Nocardioides</taxon>
    </lineage>
</organism>
<dbReference type="Gene3D" id="3.30.379.10">
    <property type="entry name" value="Chitobiase/beta-hexosaminidase domain 2-like"/>
    <property type="match status" value="1"/>
</dbReference>
<feature type="transmembrane region" description="Helical" evidence="3">
    <location>
        <begin position="832"/>
        <end position="853"/>
    </location>
</feature>
<dbReference type="AlphaFoldDB" id="A0A1H4L6R9"/>
<keyword evidence="5" id="KW-1185">Reference proteome</keyword>
<keyword evidence="1" id="KW-0378">Hydrolase</keyword>
<feature type="transmembrane region" description="Helical" evidence="3">
    <location>
        <begin position="962"/>
        <end position="981"/>
    </location>
</feature>
<dbReference type="SUPFAM" id="SSF51445">
    <property type="entry name" value="(Trans)glycosidases"/>
    <property type="match status" value="1"/>
</dbReference>
<dbReference type="OrthoDB" id="339499at2"/>
<dbReference type="InterPro" id="IPR017853">
    <property type="entry name" value="GH"/>
</dbReference>
<dbReference type="RefSeq" id="WP_090967962.1">
    <property type="nucleotide sequence ID" value="NZ_FNRT01000002.1"/>
</dbReference>
<dbReference type="GO" id="GO:0016787">
    <property type="term" value="F:hydrolase activity"/>
    <property type="evidence" value="ECO:0007669"/>
    <property type="project" value="UniProtKB-KW"/>
</dbReference>
<feature type="region of interest" description="Disordered" evidence="2">
    <location>
        <begin position="97"/>
        <end position="116"/>
    </location>
</feature>
<name>A0A1H4L6R9_9ACTN</name>